<protein>
    <recommendedName>
        <fullName evidence="2">BIG2 domain-containing protein</fullName>
    </recommendedName>
</protein>
<evidence type="ECO:0000313" key="6">
    <source>
        <dbReference type="Proteomes" id="UP000286561"/>
    </source>
</evidence>
<feature type="region of interest" description="Disordered" evidence="1">
    <location>
        <begin position="379"/>
        <end position="402"/>
    </location>
</feature>
<evidence type="ECO:0000313" key="5">
    <source>
        <dbReference type="Proteomes" id="UP000283497"/>
    </source>
</evidence>
<accession>A0A415G8Y8</accession>
<proteinExistence type="predicted"/>
<gene>
    <name evidence="4" type="ORF">DW068_04730</name>
    <name evidence="3" type="ORF">DW972_10040</name>
</gene>
<dbReference type="Gene3D" id="2.60.40.1080">
    <property type="match status" value="1"/>
</dbReference>
<evidence type="ECO:0000256" key="1">
    <source>
        <dbReference type="SAM" id="MobiDB-lite"/>
    </source>
</evidence>
<evidence type="ECO:0000313" key="3">
    <source>
        <dbReference type="EMBL" id="RGZ81622.1"/>
    </source>
</evidence>
<dbReference type="Pfam" id="PF02368">
    <property type="entry name" value="Big_2"/>
    <property type="match status" value="1"/>
</dbReference>
<dbReference type="Pfam" id="PF13306">
    <property type="entry name" value="LRR_5"/>
    <property type="match status" value="1"/>
</dbReference>
<dbReference type="Proteomes" id="UP000283497">
    <property type="component" value="Unassembled WGS sequence"/>
</dbReference>
<dbReference type="AlphaFoldDB" id="A0A415G8Y8"/>
<reference evidence="5 6" key="1">
    <citation type="submission" date="2018-08" db="EMBL/GenBank/DDBJ databases">
        <title>A genome reference for cultivated species of the human gut microbiota.</title>
        <authorList>
            <person name="Zou Y."/>
            <person name="Xue W."/>
            <person name="Luo G."/>
        </authorList>
    </citation>
    <scope>NUCLEOTIDE SEQUENCE [LARGE SCALE GENOMIC DNA]</scope>
    <source>
        <strain evidence="4 5">AF45-14BH</strain>
        <strain evidence="3 6">AM48-23BH</strain>
    </source>
</reference>
<dbReference type="InterPro" id="IPR008964">
    <property type="entry name" value="Invasin/intimin_cell_adhesion"/>
</dbReference>
<feature type="domain" description="BIG2" evidence="2">
    <location>
        <begin position="298"/>
        <end position="374"/>
    </location>
</feature>
<dbReference type="SUPFAM" id="SSF49373">
    <property type="entry name" value="Invasin/intimin cell-adhesion fragments"/>
    <property type="match status" value="1"/>
</dbReference>
<dbReference type="InterPro" id="IPR026906">
    <property type="entry name" value="LRR_5"/>
</dbReference>
<dbReference type="EMBL" id="QRNJ01000013">
    <property type="protein sequence ID" value="RHK40295.1"/>
    <property type="molecule type" value="Genomic_DNA"/>
</dbReference>
<sequence>MLGNIEAGKITNCQVEKSEVNAGANDRVGLLCGYMQGASSSNKKKEQANAIQNVRVQGSVKGRNSIGGVIGYYKEQYNASESIFKGAVTQEGTTVEGVSAVAGIAGFSWNIIEESINNASVTGTTNVSGITSVSQTNKNGNINGGNVSNCINNGDVTGDSYVAGILACKTSYAAWTASAIDNCYNRGNIVSKDDNVDAIAKITGGSKYTGTTVSNSYNLGNVNSASGNIIFNESNKYTNVYFKTDSSEIVSPKGTIGQTEAQFKDRTVVDALNANDGVEETVWYQNTENPDLAFNMTVTSDITVPGTLNVTLGKTMKLQASITPEDATNKTLVYTSSDDTIASVKEDGTVSGLKLGTADITVKAMDTGKEKNVKVTVKEAEKEPANPTNPAKPSQPTTKTVKKGTKLTVGTNIFVVTNVKAKTVSYKGTKKKKVAKITIPATVKSGNQVYKVTAIADNAFKNNKKIKTVVVGKNVRTIGKKAFYGCKNLKKITVQSSIIKKVGAKAFKGINKKAVIKVPSKKYKAYKKVFKGKGQAKTVTIKK</sequence>
<dbReference type="InterPro" id="IPR003343">
    <property type="entry name" value="Big_2"/>
</dbReference>
<evidence type="ECO:0000259" key="2">
    <source>
        <dbReference type="SMART" id="SM00635"/>
    </source>
</evidence>
<organism evidence="4 5">
    <name type="scientific">Anaerobutyricum hallii</name>
    <dbReference type="NCBI Taxonomy" id="39488"/>
    <lineage>
        <taxon>Bacteria</taxon>
        <taxon>Bacillati</taxon>
        <taxon>Bacillota</taxon>
        <taxon>Clostridia</taxon>
        <taxon>Lachnospirales</taxon>
        <taxon>Lachnospiraceae</taxon>
        <taxon>Anaerobutyricum</taxon>
    </lineage>
</organism>
<dbReference type="Gene3D" id="3.80.10.10">
    <property type="entry name" value="Ribonuclease Inhibitor"/>
    <property type="match status" value="1"/>
</dbReference>
<dbReference type="RefSeq" id="WP_118314231.1">
    <property type="nucleotide sequence ID" value="NZ_QRNJ01000013.1"/>
</dbReference>
<dbReference type="Proteomes" id="UP000286561">
    <property type="component" value="Unassembled WGS sequence"/>
</dbReference>
<feature type="compositionally biased region" description="Polar residues" evidence="1">
    <location>
        <begin position="386"/>
        <end position="396"/>
    </location>
</feature>
<comment type="caution">
    <text evidence="4">The sequence shown here is derived from an EMBL/GenBank/DDBJ whole genome shotgun (WGS) entry which is preliminary data.</text>
</comment>
<name>A0A415G8Y8_9FIRM</name>
<dbReference type="EMBL" id="QSEP01000064">
    <property type="protein sequence ID" value="RGZ81622.1"/>
    <property type="molecule type" value="Genomic_DNA"/>
</dbReference>
<dbReference type="SMART" id="SM00635">
    <property type="entry name" value="BID_2"/>
    <property type="match status" value="1"/>
</dbReference>
<evidence type="ECO:0000313" key="4">
    <source>
        <dbReference type="EMBL" id="RHK40295.1"/>
    </source>
</evidence>
<dbReference type="Gene3D" id="2.160.20.110">
    <property type="match status" value="1"/>
</dbReference>
<dbReference type="InterPro" id="IPR032675">
    <property type="entry name" value="LRR_dom_sf"/>
</dbReference>